<feature type="chain" id="PRO_5038734419" description="Extracellular solute-binding protein" evidence="2">
    <location>
        <begin position="23"/>
        <end position="754"/>
    </location>
</feature>
<protein>
    <recommendedName>
        <fullName evidence="5">Extracellular solute-binding protein</fullName>
    </recommendedName>
</protein>
<evidence type="ECO:0008006" key="5">
    <source>
        <dbReference type="Google" id="ProtNLM"/>
    </source>
</evidence>
<keyword evidence="2" id="KW-0732">Signal</keyword>
<gene>
    <name evidence="3" type="ORF">IAB02_02445</name>
</gene>
<dbReference type="Gene3D" id="3.40.190.10">
    <property type="entry name" value="Periplasmic binding protein-like II"/>
    <property type="match status" value="1"/>
</dbReference>
<feature type="signal peptide" evidence="2">
    <location>
        <begin position="1"/>
        <end position="22"/>
    </location>
</feature>
<evidence type="ECO:0000313" key="4">
    <source>
        <dbReference type="Proteomes" id="UP000824072"/>
    </source>
</evidence>
<evidence type="ECO:0000313" key="3">
    <source>
        <dbReference type="EMBL" id="HIU33403.1"/>
    </source>
</evidence>
<proteinExistence type="predicted"/>
<dbReference type="EMBL" id="DVMU01000056">
    <property type="protein sequence ID" value="HIU33403.1"/>
    <property type="molecule type" value="Genomic_DNA"/>
</dbReference>
<reference evidence="3" key="1">
    <citation type="submission" date="2020-10" db="EMBL/GenBank/DDBJ databases">
        <authorList>
            <person name="Gilroy R."/>
        </authorList>
    </citation>
    <scope>NUCLEOTIDE SEQUENCE</scope>
    <source>
        <strain evidence="3">ChiHcec3-11533</strain>
    </source>
</reference>
<dbReference type="AlphaFoldDB" id="A0A9D1LAI0"/>
<reference evidence="3" key="2">
    <citation type="journal article" date="2021" name="PeerJ">
        <title>Extensive microbial diversity within the chicken gut microbiome revealed by metagenomics and culture.</title>
        <authorList>
            <person name="Gilroy R."/>
            <person name="Ravi A."/>
            <person name="Getino M."/>
            <person name="Pursley I."/>
            <person name="Horton D.L."/>
            <person name="Alikhan N.F."/>
            <person name="Baker D."/>
            <person name="Gharbi K."/>
            <person name="Hall N."/>
            <person name="Watson M."/>
            <person name="Adriaenssens E.M."/>
            <person name="Foster-Nyarko E."/>
            <person name="Jarju S."/>
            <person name="Secka A."/>
            <person name="Antonio M."/>
            <person name="Oren A."/>
            <person name="Chaudhuri R.R."/>
            <person name="La Ragione R."/>
            <person name="Hildebrand F."/>
            <person name="Pallen M.J."/>
        </authorList>
    </citation>
    <scope>NUCLEOTIDE SEQUENCE</scope>
    <source>
        <strain evidence="3">ChiHcec3-11533</strain>
    </source>
</reference>
<dbReference type="SUPFAM" id="SSF53850">
    <property type="entry name" value="Periplasmic binding protein-like II"/>
    <property type="match status" value="1"/>
</dbReference>
<evidence type="ECO:0000256" key="2">
    <source>
        <dbReference type="SAM" id="SignalP"/>
    </source>
</evidence>
<evidence type="ECO:0000256" key="1">
    <source>
        <dbReference type="SAM" id="Coils"/>
    </source>
</evidence>
<name>A0A9D1LAI0_9FIRM</name>
<keyword evidence="1" id="KW-0175">Coiled coil</keyword>
<organism evidence="3 4">
    <name type="scientific">Candidatus Pullichristensenella excrementigallinarum</name>
    <dbReference type="NCBI Taxonomy" id="2840907"/>
    <lineage>
        <taxon>Bacteria</taxon>
        <taxon>Bacillati</taxon>
        <taxon>Bacillota</taxon>
        <taxon>Clostridia</taxon>
        <taxon>Candidatus Pullichristensenella</taxon>
    </lineage>
</organism>
<dbReference type="Proteomes" id="UP000824072">
    <property type="component" value="Unassembled WGS sequence"/>
</dbReference>
<feature type="coiled-coil region" evidence="1">
    <location>
        <begin position="646"/>
        <end position="688"/>
    </location>
</feature>
<accession>A0A9D1LAI0</accession>
<comment type="caution">
    <text evidence="3">The sequence shown here is derived from an EMBL/GenBank/DDBJ whole genome shotgun (WGS) entry which is preliminary data.</text>
</comment>
<sequence>MKRILAVLLGMILGLVPIAATAAPGDATLLRRDMDGFNESIQSMAYLDGITYWLTYNGIYTCKDGDTQVKKQEEGLPSIEDEEGGSRYLEPMALFEAEGQMRLLMAESSSYEEDEDWYTEVEGARLYRVAIEGDVLSFEELDTLDWDEMVEDVDEGYEHALRMQKPFSMDGRLYFTAYRNSANAIMGYDLEEQELILEEEIPGLESAYRYRDGLLLLVNVDFENAECPIRLESYDPETGESELLCEMASSGYDAPGHVLYDPETDTLYYVMGGELWAMRGMDPESAKSIGAVLIDNWSECAPVLTDDKCLVLCDHQTALRRNTDPQTRAEHRLVVQNGYRETVQNACFSFGNRRGDVEIVLANINEDILQMMMNRSSEVDIFCLEVSTPTFEAMYQRGYLAPLDESEAIAQFVQSTAPAYQQVLLREGEIVAVPLFPDASCITLNKAALEKLGISEQELPACWEEFFDFLEALPPMLEEHPEMKAVIPFTTQQEFRWTLFNTLLASYLYRQADGKEAVSLDTELFRRLVGRLENLDLEALGIAEEQTLNSFSYEDGDLLMQLNASLSESLYTWNSEKPLPLALEAGEEPILLGQLTVLVVNPYSENREIALEFLEEVVGLLDEITRIQVCPEYNEPVEAAYFASNLEYYDESIAGVEEQIENASEEERADLERTLQDLRRSREEMIERDRWEISPESIQAYRRDAQYLVVSRYLGMDEGEFYTLINQYLADEISIDTFIQEVDGKWRMMMLENS</sequence>